<evidence type="ECO:0000313" key="10">
    <source>
        <dbReference type="Proteomes" id="UP000199207"/>
    </source>
</evidence>
<organism evidence="9 10">
    <name type="scientific">Streptomyces aidingensis</name>
    <dbReference type="NCBI Taxonomy" id="910347"/>
    <lineage>
        <taxon>Bacteria</taxon>
        <taxon>Bacillati</taxon>
        <taxon>Actinomycetota</taxon>
        <taxon>Actinomycetes</taxon>
        <taxon>Kitasatosporales</taxon>
        <taxon>Streptomycetaceae</taxon>
        <taxon>Streptomyces</taxon>
    </lineage>
</organism>
<dbReference type="EMBL" id="FOLM01000013">
    <property type="protein sequence ID" value="SFD35548.1"/>
    <property type="molecule type" value="Genomic_DNA"/>
</dbReference>
<proteinExistence type="predicted"/>
<feature type="transmembrane region" description="Helical" evidence="8">
    <location>
        <begin position="165"/>
        <end position="186"/>
    </location>
</feature>
<feature type="transmembrane region" description="Helical" evidence="8">
    <location>
        <begin position="132"/>
        <end position="153"/>
    </location>
</feature>
<evidence type="ECO:0000313" key="9">
    <source>
        <dbReference type="EMBL" id="SFD35548.1"/>
    </source>
</evidence>
<reference evidence="9 10" key="1">
    <citation type="submission" date="2016-10" db="EMBL/GenBank/DDBJ databases">
        <authorList>
            <person name="de Groot N.N."/>
        </authorList>
    </citation>
    <scope>NUCLEOTIDE SEQUENCE [LARGE SCALE GENOMIC DNA]</scope>
    <source>
        <strain evidence="9 10">CGMCC 4.5739</strain>
    </source>
</reference>
<keyword evidence="10" id="KW-1185">Reference proteome</keyword>
<keyword evidence="6" id="KW-0406">Ion transport</keyword>
<evidence type="ECO:0000256" key="8">
    <source>
        <dbReference type="SAM" id="Phobius"/>
    </source>
</evidence>
<feature type="transmembrane region" description="Helical" evidence="8">
    <location>
        <begin position="54"/>
        <end position="75"/>
    </location>
</feature>
<comment type="subcellular location">
    <subcellularLocation>
        <location evidence="1">Cell membrane</location>
        <topology evidence="1">Multi-pass membrane protein</topology>
    </subcellularLocation>
</comment>
<feature type="transmembrane region" description="Helical" evidence="8">
    <location>
        <begin position="418"/>
        <end position="440"/>
    </location>
</feature>
<evidence type="ECO:0000256" key="4">
    <source>
        <dbReference type="ARBA" id="ARBA00022692"/>
    </source>
</evidence>
<accession>A0A1I1RTI8</accession>
<evidence type="ECO:0000256" key="3">
    <source>
        <dbReference type="ARBA" id="ARBA00022475"/>
    </source>
</evidence>
<dbReference type="GO" id="GO:0005886">
    <property type="term" value="C:plasma membrane"/>
    <property type="evidence" value="ECO:0007669"/>
    <property type="project" value="UniProtKB-SubCell"/>
</dbReference>
<feature type="transmembrane region" description="Helical" evidence="8">
    <location>
        <begin position="362"/>
        <end position="384"/>
    </location>
</feature>
<keyword evidence="5 8" id="KW-1133">Transmembrane helix</keyword>
<dbReference type="RefSeq" id="WP_245834382.1">
    <property type="nucleotide sequence ID" value="NZ_FOLM01000013.1"/>
</dbReference>
<evidence type="ECO:0000256" key="6">
    <source>
        <dbReference type="ARBA" id="ARBA00023065"/>
    </source>
</evidence>
<dbReference type="Proteomes" id="UP000199207">
    <property type="component" value="Unassembled WGS sequence"/>
</dbReference>
<feature type="transmembrane region" description="Helical" evidence="8">
    <location>
        <begin position="198"/>
        <end position="218"/>
    </location>
</feature>
<keyword evidence="7 8" id="KW-0472">Membrane</keyword>
<gene>
    <name evidence="9" type="ORF">SAMN05421773_113179</name>
</gene>
<dbReference type="PANTHER" id="PTHR32024:SF1">
    <property type="entry name" value="KTR SYSTEM POTASSIUM UPTAKE PROTEIN B"/>
    <property type="match status" value="1"/>
</dbReference>
<dbReference type="PANTHER" id="PTHR32024">
    <property type="entry name" value="TRK SYSTEM POTASSIUM UPTAKE PROTEIN TRKG-RELATED"/>
    <property type="match status" value="1"/>
</dbReference>
<dbReference type="Pfam" id="PF02386">
    <property type="entry name" value="TrkH"/>
    <property type="match status" value="1"/>
</dbReference>
<dbReference type="STRING" id="910347.SAMN05421773_113179"/>
<evidence type="ECO:0000256" key="5">
    <source>
        <dbReference type="ARBA" id="ARBA00022989"/>
    </source>
</evidence>
<protein>
    <submittedName>
        <fullName evidence="9">Potassium uptake protein, TrkH family</fullName>
    </submittedName>
</protein>
<sequence length="457" mass="47135">MAAVSMWLRGVVMRLHPARAVVLAFGTVTVAGATLLALPASSQSGEVTGPVDALFTATSAVCVTGLAVVDTGSYWSGFGQAVILGLIQVGGFGIMTMASLLALLISGRMRMRLELTAQAETKSLGLGEVRAVIVRVAVITLVAEGVTALLLAARFRLGYGEPLGDAVYSGVFHAVSAFNNAGFGLYPDSLVRYAADPWVTLPVAAAVILGGIGFPVIIEVLRYRARHRATGSRNWSLHLKLTVTTTAALLAAGTALTLGLEWANPGTLGPMDVPGKLLNAFFHSAMSRTAGFNALDIAALGHATLFATCVLMFIGGGSAGTAGGIKVTTFAVLGAAILAEVRGEPDSGAFRRRLSPHVLRQALTVALLGVGLVAAAVIALQAMAGAGLEVVLFETVSAFGTVGLSAGLTAELPPAGELILVMLMFVGRLGPITLASALALRERTRRFHYPEERPVIG</sequence>
<evidence type="ECO:0000256" key="7">
    <source>
        <dbReference type="ARBA" id="ARBA00023136"/>
    </source>
</evidence>
<dbReference type="AlphaFoldDB" id="A0A1I1RTI8"/>
<dbReference type="GO" id="GO:0030001">
    <property type="term" value="P:metal ion transport"/>
    <property type="evidence" value="ECO:0007669"/>
    <property type="project" value="UniProtKB-ARBA"/>
</dbReference>
<dbReference type="GO" id="GO:0008324">
    <property type="term" value="F:monoatomic cation transmembrane transporter activity"/>
    <property type="evidence" value="ECO:0007669"/>
    <property type="project" value="InterPro"/>
</dbReference>
<dbReference type="InterPro" id="IPR003445">
    <property type="entry name" value="Cat_transpt"/>
</dbReference>
<name>A0A1I1RTI8_9ACTN</name>
<keyword evidence="4 8" id="KW-0812">Transmembrane</keyword>
<keyword evidence="3" id="KW-1003">Cell membrane</keyword>
<keyword evidence="2" id="KW-0813">Transport</keyword>
<feature type="transmembrane region" description="Helical" evidence="8">
    <location>
        <begin position="294"/>
        <end position="315"/>
    </location>
</feature>
<evidence type="ECO:0000256" key="2">
    <source>
        <dbReference type="ARBA" id="ARBA00022448"/>
    </source>
</evidence>
<feature type="transmembrane region" description="Helical" evidence="8">
    <location>
        <begin position="82"/>
        <end position="105"/>
    </location>
</feature>
<evidence type="ECO:0000256" key="1">
    <source>
        <dbReference type="ARBA" id="ARBA00004651"/>
    </source>
</evidence>